<feature type="region of interest" description="Disordered" evidence="2">
    <location>
        <begin position="295"/>
        <end position="327"/>
    </location>
</feature>
<dbReference type="PANTHER" id="PTHR24002:SF3">
    <property type="entry name" value="SOLUTE CARRIER FAMILY 22 MEMBER 18"/>
    <property type="match status" value="1"/>
</dbReference>
<evidence type="ECO:0008006" key="5">
    <source>
        <dbReference type="Google" id="ProtNLM"/>
    </source>
</evidence>
<dbReference type="GO" id="GO:0005635">
    <property type="term" value="C:nuclear envelope"/>
    <property type="evidence" value="ECO:0007669"/>
    <property type="project" value="TreeGrafter"/>
</dbReference>
<dbReference type="AlphaFoldDB" id="A0A8C2SHJ7"/>
<dbReference type="Gene3D" id="1.20.1250.20">
    <property type="entry name" value="MFS general substrate transporter like domains"/>
    <property type="match status" value="1"/>
</dbReference>
<dbReference type="GO" id="GO:0016020">
    <property type="term" value="C:membrane"/>
    <property type="evidence" value="ECO:0007669"/>
    <property type="project" value="UniProtKB-SubCell"/>
</dbReference>
<evidence type="ECO:0000256" key="3">
    <source>
        <dbReference type="SAM" id="Phobius"/>
    </source>
</evidence>
<evidence type="ECO:0000313" key="4">
    <source>
        <dbReference type="Ensembl" id="ENSCHIP00010043074.1"/>
    </source>
</evidence>
<feature type="region of interest" description="Disordered" evidence="2">
    <location>
        <begin position="395"/>
        <end position="418"/>
    </location>
</feature>
<name>A0A8C2SHJ7_CAPHI</name>
<organism evidence="4">
    <name type="scientific">Capra hircus</name>
    <name type="common">Goat</name>
    <dbReference type="NCBI Taxonomy" id="9925"/>
    <lineage>
        <taxon>Eukaryota</taxon>
        <taxon>Metazoa</taxon>
        <taxon>Chordata</taxon>
        <taxon>Craniata</taxon>
        <taxon>Vertebrata</taxon>
        <taxon>Euteleostomi</taxon>
        <taxon>Mammalia</taxon>
        <taxon>Eutheria</taxon>
        <taxon>Laurasiatheria</taxon>
        <taxon>Artiodactyla</taxon>
        <taxon>Ruminantia</taxon>
        <taxon>Pecora</taxon>
        <taxon>Bovidae</taxon>
        <taxon>Caprinae</taxon>
        <taxon>Capra</taxon>
    </lineage>
</organism>
<keyword evidence="3" id="KW-0472">Membrane</keyword>
<dbReference type="InterPro" id="IPR036259">
    <property type="entry name" value="MFS_trans_sf"/>
</dbReference>
<proteinExistence type="predicted"/>
<feature type="compositionally biased region" description="Polar residues" evidence="2">
    <location>
        <begin position="179"/>
        <end position="191"/>
    </location>
</feature>
<reference evidence="4" key="1">
    <citation type="submission" date="2019-03" db="EMBL/GenBank/DDBJ databases">
        <title>Genome sequencing and reference-guided assembly of Black Bengal Goat (Capra hircus).</title>
        <authorList>
            <person name="Siddiki A.Z."/>
            <person name="Baten A."/>
            <person name="Billah M."/>
            <person name="Alam M.A.U."/>
            <person name="Shawrob K.S.M."/>
            <person name="Saha S."/>
            <person name="Chowdhury M."/>
            <person name="Rahman A.H."/>
            <person name="Stear M."/>
            <person name="Miah G."/>
            <person name="Das G.B."/>
            <person name="Hossain M.M."/>
            <person name="Kumkum M."/>
            <person name="Islam M.S."/>
            <person name="Mollah A.M."/>
            <person name="Ahsan A."/>
            <person name="Tusar F."/>
            <person name="Khan M.K.I."/>
        </authorList>
    </citation>
    <scope>NUCLEOTIDE SEQUENCE [LARGE SCALE GENOMIC DNA]</scope>
</reference>
<evidence type="ECO:0000256" key="2">
    <source>
        <dbReference type="SAM" id="MobiDB-lite"/>
    </source>
</evidence>
<dbReference type="Pfam" id="PF07690">
    <property type="entry name" value="MFS_1"/>
    <property type="match status" value="1"/>
</dbReference>
<reference evidence="4" key="2">
    <citation type="submission" date="2025-08" db="UniProtKB">
        <authorList>
            <consortium name="Ensembl"/>
        </authorList>
    </citation>
    <scope>IDENTIFICATION</scope>
</reference>
<feature type="compositionally biased region" description="Basic residues" evidence="2">
    <location>
        <begin position="408"/>
        <end position="418"/>
    </location>
</feature>
<dbReference type="InterPro" id="IPR011701">
    <property type="entry name" value="MFS"/>
</dbReference>
<accession>A0A8C2SHJ7</accession>
<comment type="subcellular location">
    <subcellularLocation>
        <location evidence="1">Membrane</location>
        <topology evidence="1">Multi-pass membrane protein</topology>
    </subcellularLocation>
</comment>
<feature type="region of interest" description="Disordered" evidence="2">
    <location>
        <begin position="169"/>
        <end position="226"/>
    </location>
</feature>
<dbReference type="PANTHER" id="PTHR24002">
    <property type="entry name" value="SOLUTE CARRIER FAMILY 22 MEMBER 18"/>
    <property type="match status" value="1"/>
</dbReference>
<feature type="compositionally biased region" description="Low complexity" evidence="2">
    <location>
        <begin position="196"/>
        <end position="210"/>
    </location>
</feature>
<sequence>MTQHPRPVQEDFCSLPAPAASRSYPGRVFQQHLPSMRKVGAPSGMGPLGRSGVVLLTYVLAALELTCLFMQFSIMPYLSRRLGLDSVAFGYQQTVFGVLQLLGGPVFGRFADQHGARAAFTLSFLASSALYLLLAAACIPALPGVALLFASRLPGALMHTLPAAHLTTAQRCPRGHVRTPSSSGSQASTRGRQGADGEAGAGPRAAPADAVQPPRASAGKDRTPPALSLQMPQAMEPRQAHLTSVLAGDPAHSFPELRQHLQVRHDRGLQLQRERWGCCDWCPICEGQSLAHAPQGGAANGHVSPSNTGPTGMGAPAWRHGQDSKRVPPQWPGLRHPGGSAVLGPGQQGVLAREGFTHTEAGPSSSDGETQGALLFYGPEDLGKEASVQDVRLRQQAGTTSARGGRQCLRRRPWWGGS</sequence>
<evidence type="ECO:0000256" key="1">
    <source>
        <dbReference type="ARBA" id="ARBA00004141"/>
    </source>
</evidence>
<dbReference type="Ensembl" id="ENSCHIT00010059783.1">
    <property type="protein sequence ID" value="ENSCHIP00010043074.1"/>
    <property type="gene ID" value="ENSCHIG00010031301.1"/>
</dbReference>
<keyword evidence="3" id="KW-1133">Transmembrane helix</keyword>
<protein>
    <recommendedName>
        <fullName evidence="5">Solute carrier family 22 member 18</fullName>
    </recommendedName>
</protein>
<dbReference type="SUPFAM" id="SSF103473">
    <property type="entry name" value="MFS general substrate transporter"/>
    <property type="match status" value="1"/>
</dbReference>
<feature type="transmembrane region" description="Helical" evidence="3">
    <location>
        <begin position="53"/>
        <end position="74"/>
    </location>
</feature>
<feature type="transmembrane region" description="Helical" evidence="3">
    <location>
        <begin position="129"/>
        <end position="150"/>
    </location>
</feature>
<keyword evidence="3" id="KW-0812">Transmembrane</keyword>
<dbReference type="GO" id="GO:0022857">
    <property type="term" value="F:transmembrane transporter activity"/>
    <property type="evidence" value="ECO:0007669"/>
    <property type="project" value="InterPro"/>
</dbReference>